<proteinExistence type="predicted"/>
<dbReference type="EMBL" id="NNRN01000054">
    <property type="protein sequence ID" value="OYR26719.1"/>
    <property type="molecule type" value="Genomic_DNA"/>
</dbReference>
<dbReference type="AlphaFoldDB" id="A0A256GI03"/>
<comment type="caution">
    <text evidence="1">The sequence shown here is derived from an EMBL/GenBank/DDBJ whole genome shotgun (WGS) entry which is preliminary data.</text>
</comment>
<name>A0A256GI03_9HYPH</name>
<reference evidence="1 2" key="1">
    <citation type="submission" date="2017-07" db="EMBL/GenBank/DDBJ databases">
        <title>Draft genome of Ochrobactrum lupini type strain LUP21.</title>
        <authorList>
            <person name="Krzyzanowska D.M."/>
            <person name="Jafra S."/>
        </authorList>
    </citation>
    <scope>NUCLEOTIDE SEQUENCE [LARGE SCALE GENOMIC DNA]</scope>
    <source>
        <strain evidence="1 2">LUP21</strain>
    </source>
</reference>
<evidence type="ECO:0000313" key="2">
    <source>
        <dbReference type="Proteomes" id="UP000216363"/>
    </source>
</evidence>
<gene>
    <name evidence="1" type="ORF">CES86_3650</name>
</gene>
<organism evidence="1 2">
    <name type="scientific">Brucella lupini</name>
    <dbReference type="NCBI Taxonomy" id="255457"/>
    <lineage>
        <taxon>Bacteria</taxon>
        <taxon>Pseudomonadati</taxon>
        <taxon>Pseudomonadota</taxon>
        <taxon>Alphaproteobacteria</taxon>
        <taxon>Hyphomicrobiales</taxon>
        <taxon>Brucellaceae</taxon>
        <taxon>Brucella/Ochrobactrum group</taxon>
        <taxon>Brucella</taxon>
    </lineage>
</organism>
<dbReference type="Proteomes" id="UP000216363">
    <property type="component" value="Unassembled WGS sequence"/>
</dbReference>
<evidence type="ECO:0000313" key="1">
    <source>
        <dbReference type="EMBL" id="OYR26719.1"/>
    </source>
</evidence>
<protein>
    <submittedName>
        <fullName evidence="1">Uncharacterized protein</fullName>
    </submittedName>
</protein>
<sequence>MCADARNHKEILFDGFPDSQFSLLSLQHLQSFFREAP</sequence>
<accession>A0A256GI03</accession>